<feature type="compositionally biased region" description="Basic and acidic residues" evidence="1">
    <location>
        <begin position="41"/>
        <end position="53"/>
    </location>
</feature>
<evidence type="ECO:0000256" key="1">
    <source>
        <dbReference type="SAM" id="MobiDB-lite"/>
    </source>
</evidence>
<evidence type="ECO:0000313" key="2">
    <source>
        <dbReference type="EMBL" id="KAE9021318.1"/>
    </source>
</evidence>
<sequence length="172" mass="19259">MERRTLGNSQRAYTESIIEKFGQENAKPCLTPLEPGVNLTKADEPQTEEDKTKMMSKPYRLLVGSLIRQTQPFPGAKQWDAGIKVVRYLLKTKDMGIVYDGLLGTELESYYDADWTGNRDDRRSVSGMILMLCGAPVVWHSTFHKTVALSSTEAEYMALSDCQGVRLDATST</sequence>
<dbReference type="Proteomes" id="UP000435112">
    <property type="component" value="Unassembled WGS sequence"/>
</dbReference>
<name>A0A6A3LSZ7_9STRA</name>
<dbReference type="AlphaFoldDB" id="A0A6A3LSZ7"/>
<feature type="region of interest" description="Disordered" evidence="1">
    <location>
        <begin position="32"/>
        <end position="53"/>
    </location>
</feature>
<comment type="caution">
    <text evidence="2">The sequence shown here is derived from an EMBL/GenBank/DDBJ whole genome shotgun (WGS) entry which is preliminary data.</text>
</comment>
<organism evidence="2 3">
    <name type="scientific">Phytophthora rubi</name>
    <dbReference type="NCBI Taxonomy" id="129364"/>
    <lineage>
        <taxon>Eukaryota</taxon>
        <taxon>Sar</taxon>
        <taxon>Stramenopiles</taxon>
        <taxon>Oomycota</taxon>
        <taxon>Peronosporomycetes</taxon>
        <taxon>Peronosporales</taxon>
        <taxon>Peronosporaceae</taxon>
        <taxon>Phytophthora</taxon>
    </lineage>
</organism>
<evidence type="ECO:0000313" key="3">
    <source>
        <dbReference type="Proteomes" id="UP000435112"/>
    </source>
</evidence>
<dbReference type="PANTHER" id="PTHR11439">
    <property type="entry name" value="GAG-POL-RELATED RETROTRANSPOSON"/>
    <property type="match status" value="1"/>
</dbReference>
<dbReference type="PANTHER" id="PTHR11439:SF440">
    <property type="entry name" value="INTEGRASE CATALYTIC DOMAIN-CONTAINING PROTEIN"/>
    <property type="match status" value="1"/>
</dbReference>
<dbReference type="CDD" id="cd09272">
    <property type="entry name" value="RNase_HI_RT_Ty1"/>
    <property type="match status" value="1"/>
</dbReference>
<proteinExistence type="predicted"/>
<evidence type="ECO:0008006" key="4">
    <source>
        <dbReference type="Google" id="ProtNLM"/>
    </source>
</evidence>
<dbReference type="OrthoDB" id="119130at2759"/>
<accession>A0A6A3LSZ7</accession>
<dbReference type="EMBL" id="QXFU01000767">
    <property type="protein sequence ID" value="KAE9021318.1"/>
    <property type="molecule type" value="Genomic_DNA"/>
</dbReference>
<gene>
    <name evidence="2" type="ORF">PR002_g12283</name>
</gene>
<protein>
    <recommendedName>
        <fullName evidence="4">Reverse transcriptase Ty1/copia-type domain-containing protein</fullName>
    </recommendedName>
</protein>
<reference evidence="2 3" key="1">
    <citation type="submission" date="2018-09" db="EMBL/GenBank/DDBJ databases">
        <title>Genomic investigation of the strawberry pathogen Phytophthora fragariae indicates pathogenicity is determined by transcriptional variation in three key races.</title>
        <authorList>
            <person name="Adams T.M."/>
            <person name="Armitage A.D."/>
            <person name="Sobczyk M.K."/>
            <person name="Bates H.J."/>
            <person name="Dunwell J.M."/>
            <person name="Nellist C.F."/>
            <person name="Harrison R.J."/>
        </authorList>
    </citation>
    <scope>NUCLEOTIDE SEQUENCE [LARGE SCALE GENOMIC DNA]</scope>
    <source>
        <strain evidence="2 3">SCRP324</strain>
    </source>
</reference>